<dbReference type="Proteomes" id="UP000534426">
    <property type="component" value="Unassembled WGS sequence"/>
</dbReference>
<feature type="transmembrane region" description="Helical" evidence="9">
    <location>
        <begin position="149"/>
        <end position="170"/>
    </location>
</feature>
<feature type="domain" description="RING-type" evidence="10">
    <location>
        <begin position="5"/>
        <end position="37"/>
    </location>
</feature>
<dbReference type="InterPro" id="IPR001841">
    <property type="entry name" value="Znf_RING"/>
</dbReference>
<keyword evidence="5" id="KW-0862">Zinc</keyword>
<dbReference type="InterPro" id="IPR018957">
    <property type="entry name" value="Znf_C3HC4_RING-type"/>
</dbReference>
<evidence type="ECO:0000259" key="10">
    <source>
        <dbReference type="PROSITE" id="PS50089"/>
    </source>
</evidence>
<keyword evidence="9" id="KW-1133">Transmembrane helix</keyword>
<dbReference type="PROSITE" id="PS00518">
    <property type="entry name" value="ZF_RING_1"/>
    <property type="match status" value="1"/>
</dbReference>
<evidence type="ECO:0000256" key="2">
    <source>
        <dbReference type="ARBA" id="ARBA00014050"/>
    </source>
</evidence>
<dbReference type="GO" id="GO:0016874">
    <property type="term" value="F:ligase activity"/>
    <property type="evidence" value="ECO:0007669"/>
    <property type="project" value="UniProtKB-KW"/>
</dbReference>
<evidence type="ECO:0000256" key="4">
    <source>
        <dbReference type="ARBA" id="ARBA00022771"/>
    </source>
</evidence>
<feature type="transmembrane region" description="Helical" evidence="9">
    <location>
        <begin position="176"/>
        <end position="197"/>
    </location>
</feature>
<proteinExistence type="predicted"/>
<keyword evidence="12" id="KW-1185">Reference proteome</keyword>
<evidence type="ECO:0000256" key="1">
    <source>
        <dbReference type="ARBA" id="ARBA00011482"/>
    </source>
</evidence>
<dbReference type="InterPro" id="IPR042285">
    <property type="entry name" value="RNF182"/>
</dbReference>
<dbReference type="UniPathway" id="UPA00143"/>
<evidence type="ECO:0000313" key="11">
    <source>
        <dbReference type="EMBL" id="NWJ05164.1"/>
    </source>
</evidence>
<gene>
    <name evidence="11" type="primary">Rnf182_1</name>
    <name evidence="11" type="ORF">CRYUND_R11221</name>
</gene>
<keyword evidence="4 8" id="KW-0863">Zinc-finger</keyword>
<dbReference type="GO" id="GO:0016567">
    <property type="term" value="P:protein ubiquitination"/>
    <property type="evidence" value="ECO:0007669"/>
    <property type="project" value="UniProtKB-UniPathway"/>
</dbReference>
<accession>A0A7K4LKA1</accession>
<name>A0A7K4LKA1_9AVES</name>
<organism evidence="11 12">
    <name type="scientific">Crypturellus undulatus</name>
    <dbReference type="NCBI Taxonomy" id="48396"/>
    <lineage>
        <taxon>Eukaryota</taxon>
        <taxon>Metazoa</taxon>
        <taxon>Chordata</taxon>
        <taxon>Craniata</taxon>
        <taxon>Vertebrata</taxon>
        <taxon>Euteleostomi</taxon>
        <taxon>Archelosauria</taxon>
        <taxon>Archosauria</taxon>
        <taxon>Dinosauria</taxon>
        <taxon>Saurischia</taxon>
        <taxon>Theropoda</taxon>
        <taxon>Coelurosauria</taxon>
        <taxon>Aves</taxon>
        <taxon>Palaeognathae</taxon>
        <taxon>Tinamiformes</taxon>
        <taxon>Tinamidae</taxon>
        <taxon>Crypturellus</taxon>
    </lineage>
</organism>
<comment type="caution">
    <text evidence="11">The sequence shown here is derived from an EMBL/GenBank/DDBJ whole genome shotgun (WGS) entry which is preliminary data.</text>
</comment>
<dbReference type="SUPFAM" id="SSF57850">
    <property type="entry name" value="RING/U-box"/>
    <property type="match status" value="1"/>
</dbReference>
<dbReference type="PANTHER" id="PTHR46675">
    <property type="entry name" value="E3 UBIQUITIN-PROTEIN LIGASE RNF182"/>
    <property type="match status" value="1"/>
</dbReference>
<dbReference type="Pfam" id="PF00097">
    <property type="entry name" value="zf-C3HC4"/>
    <property type="match status" value="1"/>
</dbReference>
<sequence length="201" mass="21895">RKPKLLSCGHRVCAKCLRRMVALGDASPRRLSCPFCRRETPVPGADVQRLQDDGAVLAVLSYHERAKKRGAARSPEVLLCPSVLEPFAEPAPSPECLVITILEVPEGLAPPAGLGVLDVMRLYGGAGARPCRGPLRQCRSRTWQAVPHFLLGMLCLLYFSSLPFGIYLLLVERHGLGIVLVSLVPSTLLLCVFYSCCQCLC</sequence>
<reference evidence="11 12" key="1">
    <citation type="submission" date="2019-09" db="EMBL/GenBank/DDBJ databases">
        <title>Bird 10,000 Genomes (B10K) Project - Family phase.</title>
        <authorList>
            <person name="Zhang G."/>
        </authorList>
    </citation>
    <scope>NUCLEOTIDE SEQUENCE [LARGE SCALE GENOMIC DNA]</scope>
    <source>
        <strain evidence="11">B10K-MSB-37135</strain>
        <tissue evidence="11">Heart</tissue>
    </source>
</reference>
<evidence type="ECO:0000256" key="6">
    <source>
        <dbReference type="ARBA" id="ARBA00030086"/>
    </source>
</evidence>
<keyword evidence="3" id="KW-0479">Metal-binding</keyword>
<dbReference type="InterPro" id="IPR013083">
    <property type="entry name" value="Znf_RING/FYVE/PHD"/>
</dbReference>
<evidence type="ECO:0000256" key="8">
    <source>
        <dbReference type="PROSITE-ProRule" id="PRU00175"/>
    </source>
</evidence>
<dbReference type="AlphaFoldDB" id="A0A7K4LKA1"/>
<dbReference type="InterPro" id="IPR017907">
    <property type="entry name" value="Znf_RING_CS"/>
</dbReference>
<dbReference type="PANTHER" id="PTHR46675:SF3">
    <property type="entry name" value="E3 UBIQUITIN-PROTEIN LIGASE RNF182"/>
    <property type="match status" value="1"/>
</dbReference>
<evidence type="ECO:0000256" key="9">
    <source>
        <dbReference type="SAM" id="Phobius"/>
    </source>
</evidence>
<dbReference type="GO" id="GO:0008270">
    <property type="term" value="F:zinc ion binding"/>
    <property type="evidence" value="ECO:0007669"/>
    <property type="project" value="UniProtKB-KW"/>
</dbReference>
<dbReference type="PROSITE" id="PS50089">
    <property type="entry name" value="ZF_RING_2"/>
    <property type="match status" value="1"/>
</dbReference>
<keyword evidence="11" id="KW-0436">Ligase</keyword>
<evidence type="ECO:0000256" key="7">
    <source>
        <dbReference type="ARBA" id="ARBA00031239"/>
    </source>
</evidence>
<evidence type="ECO:0000313" key="12">
    <source>
        <dbReference type="Proteomes" id="UP000534426"/>
    </source>
</evidence>
<feature type="non-terminal residue" evidence="11">
    <location>
        <position position="1"/>
    </location>
</feature>
<evidence type="ECO:0000256" key="5">
    <source>
        <dbReference type="ARBA" id="ARBA00022833"/>
    </source>
</evidence>
<feature type="non-terminal residue" evidence="11">
    <location>
        <position position="201"/>
    </location>
</feature>
<keyword evidence="9" id="KW-0812">Transmembrane</keyword>
<dbReference type="EMBL" id="VWPW01017047">
    <property type="protein sequence ID" value="NWJ05164.1"/>
    <property type="molecule type" value="Genomic_DNA"/>
</dbReference>
<dbReference type="Gene3D" id="3.30.40.10">
    <property type="entry name" value="Zinc/RING finger domain, C3HC4 (zinc finger)"/>
    <property type="match status" value="1"/>
</dbReference>
<comment type="subunit">
    <text evidence="1">Interacts with ATP6V0C.</text>
</comment>
<evidence type="ECO:0000256" key="3">
    <source>
        <dbReference type="ARBA" id="ARBA00022723"/>
    </source>
</evidence>
<protein>
    <recommendedName>
        <fullName evidence="2">E3 ubiquitin-protein ligase RNF182</fullName>
    </recommendedName>
    <alternativeName>
        <fullName evidence="7">RING finger protein 182</fullName>
    </alternativeName>
    <alternativeName>
        <fullName evidence="6">RING-type E3 ubiquitin transferase RNF182</fullName>
    </alternativeName>
</protein>
<keyword evidence="9" id="KW-0472">Membrane</keyword>